<dbReference type="InterPro" id="IPR036607">
    <property type="entry name" value="PRKCSH"/>
</dbReference>
<reference evidence="4" key="1">
    <citation type="submission" date="2017-02" db="UniProtKB">
        <authorList>
            <consortium name="WormBaseParasite"/>
        </authorList>
    </citation>
    <scope>IDENTIFICATION</scope>
</reference>
<evidence type="ECO:0000256" key="1">
    <source>
        <dbReference type="ARBA" id="ARBA00022729"/>
    </source>
</evidence>
<dbReference type="STRING" id="6205.A0A0R3XBR2"/>
<dbReference type="WBParaSite" id="TTAC_0001098901-mRNA-1">
    <property type="protein sequence ID" value="TTAC_0001098901-mRNA-1"/>
    <property type="gene ID" value="TTAC_0001098901"/>
</dbReference>
<organism evidence="4">
    <name type="scientific">Hydatigena taeniaeformis</name>
    <name type="common">Feline tapeworm</name>
    <name type="synonym">Taenia taeniaeformis</name>
    <dbReference type="NCBI Taxonomy" id="6205"/>
    <lineage>
        <taxon>Eukaryota</taxon>
        <taxon>Metazoa</taxon>
        <taxon>Spiralia</taxon>
        <taxon>Lophotrochozoa</taxon>
        <taxon>Platyhelminthes</taxon>
        <taxon>Cestoda</taxon>
        <taxon>Eucestoda</taxon>
        <taxon>Cyclophyllidea</taxon>
        <taxon>Taeniidae</taxon>
        <taxon>Hydatigera</taxon>
    </lineage>
</organism>
<dbReference type="PANTHER" id="PTHR12630">
    <property type="entry name" value="N-LINKED OLIGOSACCHARIDE PROCESSING"/>
    <property type="match status" value="1"/>
</dbReference>
<evidence type="ECO:0000259" key="3">
    <source>
        <dbReference type="PROSITE" id="PS51914"/>
    </source>
</evidence>
<dbReference type="Gene3D" id="2.70.130.10">
    <property type="entry name" value="Mannose-6-phosphate receptor binding domain"/>
    <property type="match status" value="1"/>
</dbReference>
<sequence length="99" mass="11398">LQVALLGRWSGWVGYPKDSVNWSREEKLVKLPCYEMLYDGGEQCWNGPSRSVKVKMIFGVENRLVSAEEPPRCTYKMKLETPAACHHDPSKLMEMHTEL</sequence>
<accession>A0A0R3XBR2</accession>
<proteinExistence type="predicted"/>
<dbReference type="GO" id="GO:0017177">
    <property type="term" value="C:glucosidase II complex"/>
    <property type="evidence" value="ECO:0007669"/>
    <property type="project" value="TreeGrafter"/>
</dbReference>
<dbReference type="SUPFAM" id="SSF50911">
    <property type="entry name" value="Mannose 6-phosphate receptor domain"/>
    <property type="match status" value="1"/>
</dbReference>
<dbReference type="Pfam" id="PF13015">
    <property type="entry name" value="PRKCSH_1"/>
    <property type="match status" value="1"/>
</dbReference>
<keyword evidence="1" id="KW-0732">Signal</keyword>
<keyword evidence="2" id="KW-1015">Disulfide bond</keyword>
<dbReference type="GO" id="GO:0006491">
    <property type="term" value="P:N-glycan processing"/>
    <property type="evidence" value="ECO:0007669"/>
    <property type="project" value="TreeGrafter"/>
</dbReference>
<dbReference type="PANTHER" id="PTHR12630:SF1">
    <property type="entry name" value="GLUCOSIDASE 2 SUBUNIT BETA"/>
    <property type="match status" value="1"/>
</dbReference>
<name>A0A0R3XBR2_HYDTA</name>
<evidence type="ECO:0000256" key="2">
    <source>
        <dbReference type="ARBA" id="ARBA00023157"/>
    </source>
</evidence>
<dbReference type="AlphaFoldDB" id="A0A0R3XBR2"/>
<protein>
    <submittedName>
        <fullName evidence="4">PRKCSH_1 domain-containing protein</fullName>
    </submittedName>
</protein>
<dbReference type="PROSITE" id="PS51914">
    <property type="entry name" value="MRH"/>
    <property type="match status" value="1"/>
</dbReference>
<feature type="domain" description="MRH" evidence="3">
    <location>
        <begin position="1"/>
        <end position="87"/>
    </location>
</feature>
<dbReference type="InterPro" id="IPR039794">
    <property type="entry name" value="Gtb1-like"/>
</dbReference>
<dbReference type="InterPro" id="IPR044865">
    <property type="entry name" value="MRH_dom"/>
</dbReference>
<dbReference type="InterPro" id="IPR009011">
    <property type="entry name" value="Man6P_isomerase_rcpt-bd_dom_sf"/>
</dbReference>
<evidence type="ECO:0000313" key="4">
    <source>
        <dbReference type="WBParaSite" id="TTAC_0001098901-mRNA-1"/>
    </source>
</evidence>